<evidence type="ECO:0000259" key="12">
    <source>
        <dbReference type="SMART" id="SM00872"/>
    </source>
</evidence>
<reference evidence="13" key="1">
    <citation type="thesis" date="2020" institute="ProQuest LLC" country="789 East Eisenhower Parkway, Ann Arbor, MI, USA">
        <title>Comparative Genomics and Chromosome Evolution.</title>
        <authorList>
            <person name="Mudd A.B."/>
        </authorList>
    </citation>
    <scope>NUCLEOTIDE SEQUENCE</scope>
    <source>
        <strain evidence="13">1538</strain>
        <tissue evidence="13">Blood</tissue>
    </source>
</reference>
<dbReference type="InterPro" id="IPR000602">
    <property type="entry name" value="Glyco_hydro_38_N"/>
</dbReference>
<dbReference type="AlphaFoldDB" id="A0AAV3B986"/>
<dbReference type="EMBL" id="DYDO01000002">
    <property type="protein sequence ID" value="DBA32018.1"/>
    <property type="molecule type" value="Genomic_DNA"/>
</dbReference>
<dbReference type="GO" id="GO:0004572">
    <property type="term" value="F:mannosyl-oligosaccharide 1,3-1,6-alpha-mannosidase activity"/>
    <property type="evidence" value="ECO:0007669"/>
    <property type="project" value="UniProtKB-EC"/>
</dbReference>
<dbReference type="Gene3D" id="1.20.1270.50">
    <property type="entry name" value="Glycoside hydrolase family 38, central domain"/>
    <property type="match status" value="1"/>
</dbReference>
<dbReference type="FunFam" id="3.20.110.10:FF:000003">
    <property type="entry name" value="Alpha-mannosidase"/>
    <property type="match status" value="1"/>
</dbReference>
<evidence type="ECO:0000256" key="9">
    <source>
        <dbReference type="ARBA" id="ARBA00083602"/>
    </source>
</evidence>
<keyword evidence="11" id="KW-0472">Membrane</keyword>
<dbReference type="GO" id="GO:0006491">
    <property type="term" value="P:N-glycan processing"/>
    <property type="evidence" value="ECO:0007669"/>
    <property type="project" value="TreeGrafter"/>
</dbReference>
<keyword evidence="11" id="KW-1133">Transmembrane helix</keyword>
<dbReference type="Gene3D" id="3.20.110.10">
    <property type="entry name" value="Glycoside hydrolase 38, N terminal domain"/>
    <property type="match status" value="1"/>
</dbReference>
<dbReference type="PANTHER" id="PTHR11607:SF57">
    <property type="entry name" value="ALPHA-MANNOSIDASE 2X"/>
    <property type="match status" value="1"/>
</dbReference>
<evidence type="ECO:0000256" key="6">
    <source>
        <dbReference type="ARBA" id="ARBA00023295"/>
    </source>
</evidence>
<comment type="catalytic activity">
    <reaction evidence="10">
        <text>N(4)-{beta-D-GlcNAc-(1-&gt;2)-alpha-D-Man-(1-&gt;3)-[alpha-D-Man-(1-&gt;3)-[alpha-D-Man-(1-&gt;6)]-alpha-D-Man-(1-&gt;6)]-beta-D-Man-(1-&gt;4)-beta-D-GlcNAc-(1-&gt;4)-beta-D-GlcNAc}-L-asparaginyl-[protein] + 2 H2O = 2 alpha-D-mannopyranose + an N(4)-{beta-D-GlcNAc-(1-&gt;2)-alpha-D-Man-(1-&gt;3)-[alpha-D-Man-(1-&gt;6)]-beta-D-Man-(1-&gt;4)-beta-D-GlcNAc-(1-&gt;4)-beta-D-GlcNAc}-L-asparaginyl-[protein]</text>
        <dbReference type="Rhea" id="RHEA:56052"/>
        <dbReference type="Rhea" id="RHEA-COMP:14368"/>
        <dbReference type="Rhea" id="RHEA-COMP:14369"/>
        <dbReference type="ChEBI" id="CHEBI:15377"/>
        <dbReference type="ChEBI" id="CHEBI:28729"/>
        <dbReference type="ChEBI" id="CHEBI:60615"/>
        <dbReference type="ChEBI" id="CHEBI:60625"/>
        <dbReference type="EC" id="3.2.1.114"/>
    </reaction>
</comment>
<dbReference type="InterPro" id="IPR037094">
    <property type="entry name" value="Glyco_hydro_38_cen_sf"/>
</dbReference>
<sequence length="480" mass="56182">MKLKKQVTVCGAAIFCVAVFSLYLMLDKVQHDPPRRQNGGNFPRSQISVLQNRIEQLEQLLEENHEIISWIKTFDKYYYDQTQHILNNMVVKLQEDPRRRFIWSEISFFSKWWDNINSQKRTAVRRLVANGQLEMTTGGWVMPDEANTHYFAMIDQMIEGHQWLKKNIGVNPRSGWAVDPFGHSSTMPYLLKRSNITSMLIQRVHYSIKKHFAATRSLEFMWRQAWDPDSGTDIFCHMMPFYSYDVPHTCGPDPKICCQFDFRRLPGGRINCPWKTPPRAITESNVAERANLLLDQYRKKSKLYRSKVVLVPLGDDFRYDKLQEWDAQFLNYQKLFDYMNSHPELHVKGRVTYQCGNGHHWAFYWTQIPVSPNIRGAEILYSLAINHARRAGLESKYPLSDYALLTDARRNLGLFQHHDAITGTAKEAVVIDYGVRLLHSLMNLKRILINAAHYLVVADKEKYHYDHSVPFFSTVTVLWL</sequence>
<keyword evidence="4" id="KW-0378">Hydrolase</keyword>
<keyword evidence="6" id="KW-0326">Glycosidase</keyword>
<dbReference type="Pfam" id="PF01074">
    <property type="entry name" value="Glyco_hydro_38N"/>
    <property type="match status" value="1"/>
</dbReference>
<keyword evidence="5" id="KW-0862">Zinc</keyword>
<organism evidence="13 14">
    <name type="scientific">Pyxicephalus adspersus</name>
    <name type="common">African bullfrog</name>
    <dbReference type="NCBI Taxonomy" id="30357"/>
    <lineage>
        <taxon>Eukaryota</taxon>
        <taxon>Metazoa</taxon>
        <taxon>Chordata</taxon>
        <taxon>Craniata</taxon>
        <taxon>Vertebrata</taxon>
        <taxon>Euteleostomi</taxon>
        <taxon>Amphibia</taxon>
        <taxon>Batrachia</taxon>
        <taxon>Anura</taxon>
        <taxon>Neobatrachia</taxon>
        <taxon>Ranoidea</taxon>
        <taxon>Pyxicephalidae</taxon>
        <taxon>Pyxicephalinae</taxon>
        <taxon>Pyxicephalus</taxon>
    </lineage>
</organism>
<keyword evidence="3" id="KW-0479">Metal-binding</keyword>
<dbReference type="InterPro" id="IPR050843">
    <property type="entry name" value="Glycosyl_Hydrlase_38"/>
</dbReference>
<evidence type="ECO:0000313" key="14">
    <source>
        <dbReference type="Proteomes" id="UP001181693"/>
    </source>
</evidence>
<evidence type="ECO:0000256" key="5">
    <source>
        <dbReference type="ARBA" id="ARBA00022833"/>
    </source>
</evidence>
<dbReference type="EC" id="3.2.1.114" evidence="8"/>
<keyword evidence="14" id="KW-1185">Reference proteome</keyword>
<evidence type="ECO:0000256" key="8">
    <source>
        <dbReference type="ARBA" id="ARBA00066412"/>
    </source>
</evidence>
<name>A0AAV3B986_PYXAD</name>
<feature type="domain" description="Glycoside hydrolase family 38 central" evidence="12">
    <location>
        <begin position="363"/>
        <end position="437"/>
    </location>
</feature>
<evidence type="ECO:0000313" key="13">
    <source>
        <dbReference type="EMBL" id="DBA32018.1"/>
    </source>
</evidence>
<dbReference type="Pfam" id="PF09261">
    <property type="entry name" value="Alpha-mann_mid"/>
    <property type="match status" value="1"/>
</dbReference>
<evidence type="ECO:0000256" key="2">
    <source>
        <dbReference type="ARBA" id="ARBA00009792"/>
    </source>
</evidence>
<dbReference type="InterPro" id="IPR027291">
    <property type="entry name" value="Glyco_hydro_38_N_sf"/>
</dbReference>
<dbReference type="InterPro" id="IPR011330">
    <property type="entry name" value="Glyco_hydro/deAcase_b/a-brl"/>
</dbReference>
<proteinExistence type="inferred from homology"/>
<dbReference type="SUPFAM" id="SSF88688">
    <property type="entry name" value="Families 57/38 glycoside transferase middle domain"/>
    <property type="match status" value="1"/>
</dbReference>
<dbReference type="GO" id="GO:0046872">
    <property type="term" value="F:metal ion binding"/>
    <property type="evidence" value="ECO:0007669"/>
    <property type="project" value="UniProtKB-KW"/>
</dbReference>
<evidence type="ECO:0000256" key="10">
    <source>
        <dbReference type="ARBA" id="ARBA00093232"/>
    </source>
</evidence>
<dbReference type="SUPFAM" id="SSF88713">
    <property type="entry name" value="Glycoside hydrolase/deacetylase"/>
    <property type="match status" value="1"/>
</dbReference>
<evidence type="ECO:0000256" key="11">
    <source>
        <dbReference type="SAM" id="Phobius"/>
    </source>
</evidence>
<evidence type="ECO:0000256" key="4">
    <source>
        <dbReference type="ARBA" id="ARBA00022801"/>
    </source>
</evidence>
<comment type="similarity">
    <text evidence="2">Belongs to the glycosyl hydrolase 38 family.</text>
</comment>
<dbReference type="Proteomes" id="UP001181693">
    <property type="component" value="Unassembled WGS sequence"/>
</dbReference>
<accession>A0AAV3B986</accession>
<evidence type="ECO:0000256" key="3">
    <source>
        <dbReference type="ARBA" id="ARBA00022723"/>
    </source>
</evidence>
<comment type="caution">
    <text evidence="13">The sequence shown here is derived from an EMBL/GenBank/DDBJ whole genome shotgun (WGS) entry which is preliminary data.</text>
</comment>
<keyword evidence="11" id="KW-0812">Transmembrane</keyword>
<protein>
    <recommendedName>
        <fullName evidence="8">mannosyl-oligosaccharide 1,3-1,6-alpha-mannosidase</fullName>
        <ecNumber evidence="8">3.2.1.114</ecNumber>
    </recommendedName>
    <alternativeName>
        <fullName evidence="9">Mannosyl-oligosaccharide 1,3-1,6-alpha-mannosidase</fullName>
    </alternativeName>
</protein>
<feature type="transmembrane region" description="Helical" evidence="11">
    <location>
        <begin position="7"/>
        <end position="26"/>
    </location>
</feature>
<gene>
    <name evidence="13" type="ORF">GDO54_007770</name>
</gene>
<dbReference type="InterPro" id="IPR028995">
    <property type="entry name" value="Glyco_hydro_57/38_cen_sf"/>
</dbReference>
<dbReference type="PANTHER" id="PTHR11607">
    <property type="entry name" value="ALPHA-MANNOSIDASE"/>
    <property type="match status" value="1"/>
</dbReference>
<comment type="cofactor">
    <cofactor evidence="1">
        <name>Zn(2+)</name>
        <dbReference type="ChEBI" id="CHEBI:29105"/>
    </cofactor>
</comment>
<dbReference type="SMART" id="SM00872">
    <property type="entry name" value="Alpha-mann_mid"/>
    <property type="match status" value="1"/>
</dbReference>
<dbReference type="GO" id="GO:0000139">
    <property type="term" value="C:Golgi membrane"/>
    <property type="evidence" value="ECO:0007669"/>
    <property type="project" value="TreeGrafter"/>
</dbReference>
<evidence type="ECO:0000256" key="1">
    <source>
        <dbReference type="ARBA" id="ARBA00001947"/>
    </source>
</evidence>
<evidence type="ECO:0000256" key="7">
    <source>
        <dbReference type="ARBA" id="ARBA00059516"/>
    </source>
</evidence>
<dbReference type="GO" id="GO:0006013">
    <property type="term" value="P:mannose metabolic process"/>
    <property type="evidence" value="ECO:0007669"/>
    <property type="project" value="InterPro"/>
</dbReference>
<dbReference type="FunFam" id="1.20.1270.50:FF:000001">
    <property type="entry name" value="Alpha-mannosidase"/>
    <property type="match status" value="1"/>
</dbReference>
<dbReference type="InterPro" id="IPR015341">
    <property type="entry name" value="Glyco_hydro_38_cen"/>
</dbReference>
<comment type="function">
    <text evidence="7">Catalyzes the first committed step in the biosynthesis of complex N-glycans. It controls conversion of high mannose to complex N-glycans; the final hydrolytic step in the N-glycan maturation pathway.</text>
</comment>